<dbReference type="RefSeq" id="WP_058297349.1">
    <property type="nucleotide sequence ID" value="NZ_FMAU01000001.1"/>
</dbReference>
<dbReference type="OrthoDB" id="9770238at2"/>
<dbReference type="InterPro" id="IPR036291">
    <property type="entry name" value="NAD(P)-bd_dom_sf"/>
</dbReference>
<dbReference type="SUPFAM" id="SSF51735">
    <property type="entry name" value="NAD(P)-binding Rossmann-fold domains"/>
    <property type="match status" value="1"/>
</dbReference>
<evidence type="ECO:0000256" key="1">
    <source>
        <dbReference type="ARBA" id="ARBA00022723"/>
    </source>
</evidence>
<gene>
    <name evidence="7" type="ORF">GA0061094_0454</name>
</gene>
<protein>
    <submittedName>
        <fullName evidence="7">Threonine dehydrogenase</fullName>
    </submittedName>
</protein>
<evidence type="ECO:0000256" key="2">
    <source>
        <dbReference type="ARBA" id="ARBA00022833"/>
    </source>
</evidence>
<evidence type="ECO:0000256" key="3">
    <source>
        <dbReference type="ARBA" id="ARBA00023002"/>
    </source>
</evidence>
<dbReference type="InterPro" id="IPR013154">
    <property type="entry name" value="ADH-like_N"/>
</dbReference>
<feature type="domain" description="Alcohol dehydrogenase-like C-terminal" evidence="5">
    <location>
        <begin position="172"/>
        <end position="299"/>
    </location>
</feature>
<keyword evidence="1 4" id="KW-0479">Metal-binding</keyword>
<dbReference type="Gene3D" id="3.90.180.10">
    <property type="entry name" value="Medium-chain alcohol dehydrogenases, catalytic domain"/>
    <property type="match status" value="1"/>
</dbReference>
<dbReference type="Pfam" id="PF08240">
    <property type="entry name" value="ADH_N"/>
    <property type="match status" value="1"/>
</dbReference>
<dbReference type="CDD" id="cd08236">
    <property type="entry name" value="sugar_DH"/>
    <property type="match status" value="1"/>
</dbReference>
<evidence type="ECO:0000259" key="6">
    <source>
        <dbReference type="Pfam" id="PF08240"/>
    </source>
</evidence>
<reference evidence="8" key="1">
    <citation type="submission" date="2016-08" db="EMBL/GenBank/DDBJ databases">
        <authorList>
            <person name="Varghese N."/>
            <person name="Submissions Spin"/>
        </authorList>
    </citation>
    <scope>NUCLEOTIDE SEQUENCE [LARGE SCALE GENOMIC DNA]</scope>
    <source>
        <strain evidence="8">SGD-1123</strain>
    </source>
</reference>
<keyword evidence="2 4" id="KW-0862">Zinc</keyword>
<keyword evidence="8" id="KW-1185">Reference proteome</keyword>
<dbReference type="Proteomes" id="UP000181997">
    <property type="component" value="Unassembled WGS sequence"/>
</dbReference>
<dbReference type="GO" id="GO:0016491">
    <property type="term" value="F:oxidoreductase activity"/>
    <property type="evidence" value="ECO:0007669"/>
    <property type="project" value="UniProtKB-KW"/>
</dbReference>
<feature type="domain" description="Alcohol dehydrogenase-like N-terminal" evidence="6">
    <location>
        <begin position="24"/>
        <end position="133"/>
    </location>
</feature>
<dbReference type="GO" id="GO:0008270">
    <property type="term" value="F:zinc ion binding"/>
    <property type="evidence" value="ECO:0007669"/>
    <property type="project" value="InterPro"/>
</dbReference>
<evidence type="ECO:0000313" key="7">
    <source>
        <dbReference type="EMBL" id="SCB78089.1"/>
    </source>
</evidence>
<dbReference type="Gene3D" id="3.40.50.720">
    <property type="entry name" value="NAD(P)-binding Rossmann-like Domain"/>
    <property type="match status" value="1"/>
</dbReference>
<evidence type="ECO:0000256" key="4">
    <source>
        <dbReference type="RuleBase" id="RU361277"/>
    </source>
</evidence>
<evidence type="ECO:0000313" key="8">
    <source>
        <dbReference type="Proteomes" id="UP000181997"/>
    </source>
</evidence>
<dbReference type="InterPro" id="IPR002328">
    <property type="entry name" value="ADH_Zn_CS"/>
</dbReference>
<comment type="cofactor">
    <cofactor evidence="4">
        <name>Zn(2+)</name>
        <dbReference type="ChEBI" id="CHEBI:29105"/>
    </cofactor>
</comment>
<dbReference type="SUPFAM" id="SSF50129">
    <property type="entry name" value="GroES-like"/>
    <property type="match status" value="1"/>
</dbReference>
<comment type="similarity">
    <text evidence="4">Belongs to the zinc-containing alcohol dehydrogenase family.</text>
</comment>
<sequence length="338" mass="36744">MKVLSWNGPKQIDVEERPMPECKKDEVLIRVDVVGICGSEIEGFLGHNSLRVPPLIMGHEFSGYIEEMGDEVQNVLIGSKVVVNPLISCGSCPKCRRGLENLCDNRQIIGVHRPGAFAEYVVVPASSVIEVPKSLDSYTASLSEPLACCLRAVRRALAQHPFSNVLIYGAGAIGVLSGFVADILGARKVVIADINNDRLNTLNNVGFNHTLNPNEESFEEKLSEMAGPEGIDVVIDAAGFLPTRTQAASIVNTGGVIMNIGLGIDETPLPVNVFIRSEITVLGSFCYTKQDFHDAVNLLVDSKIDIKGWTQERELNEGQQAFLDLIGNRVENSKIFLS</sequence>
<organism evidence="7 8">
    <name type="scientific">[Bacillus] enclensis</name>
    <dbReference type="NCBI Taxonomy" id="1402860"/>
    <lineage>
        <taxon>Bacteria</taxon>
        <taxon>Bacillati</taxon>
        <taxon>Bacillota</taxon>
        <taxon>Bacilli</taxon>
        <taxon>Bacillales</taxon>
        <taxon>Bacillaceae</taxon>
        <taxon>Rossellomorea</taxon>
    </lineage>
</organism>
<dbReference type="PANTHER" id="PTHR43401">
    <property type="entry name" value="L-THREONINE 3-DEHYDROGENASE"/>
    <property type="match status" value="1"/>
</dbReference>
<dbReference type="InterPro" id="IPR013149">
    <property type="entry name" value="ADH-like_C"/>
</dbReference>
<dbReference type="Pfam" id="PF00107">
    <property type="entry name" value="ADH_zinc_N"/>
    <property type="match status" value="1"/>
</dbReference>
<dbReference type="EMBL" id="FMAU01000001">
    <property type="protein sequence ID" value="SCB78089.1"/>
    <property type="molecule type" value="Genomic_DNA"/>
</dbReference>
<dbReference type="PANTHER" id="PTHR43401:SF2">
    <property type="entry name" value="L-THREONINE 3-DEHYDROGENASE"/>
    <property type="match status" value="1"/>
</dbReference>
<keyword evidence="3" id="KW-0560">Oxidoreductase</keyword>
<proteinExistence type="inferred from homology"/>
<evidence type="ECO:0000259" key="5">
    <source>
        <dbReference type="Pfam" id="PF00107"/>
    </source>
</evidence>
<name>A0A0V8HQ32_9BACI</name>
<dbReference type="AlphaFoldDB" id="A0A0V8HQ32"/>
<dbReference type="InterPro" id="IPR011032">
    <property type="entry name" value="GroES-like_sf"/>
</dbReference>
<dbReference type="InterPro" id="IPR050129">
    <property type="entry name" value="Zn_alcohol_dh"/>
</dbReference>
<accession>A0A0V8HQ32</accession>
<dbReference type="PROSITE" id="PS00059">
    <property type="entry name" value="ADH_ZINC"/>
    <property type="match status" value="1"/>
</dbReference>